<sequence>MLQPRSPSQEPGRTGRSPAQPTAPVLALVAVLLLLVAGCTAPTPTAGSYRDAAEQTVTDLLSAVGTGVLLVEIHRGDRAFSPYAETTAEDAEDAARSIADTFGTRQPPTAGSDALRAELSPLCDTAVNALADLRIALKRDDSAAVEAAGQTLLTVSAGLSDLEEALS</sequence>
<dbReference type="EMBL" id="JAUUCC010000022">
    <property type="protein sequence ID" value="MEE2050952.1"/>
    <property type="molecule type" value="Genomic_DNA"/>
</dbReference>
<organism evidence="2 3">
    <name type="scientific">Nocardiopsis tropica</name>
    <dbReference type="NCBI Taxonomy" id="109330"/>
    <lineage>
        <taxon>Bacteria</taxon>
        <taxon>Bacillati</taxon>
        <taxon>Actinomycetota</taxon>
        <taxon>Actinomycetes</taxon>
        <taxon>Streptosporangiales</taxon>
        <taxon>Nocardiopsidaceae</taxon>
        <taxon>Nocardiopsis</taxon>
    </lineage>
</organism>
<evidence type="ECO:0000256" key="1">
    <source>
        <dbReference type="SAM" id="MobiDB-lite"/>
    </source>
</evidence>
<dbReference type="RefSeq" id="WP_330158125.1">
    <property type="nucleotide sequence ID" value="NZ_BAAAJA010000011.1"/>
</dbReference>
<dbReference type="Proteomes" id="UP001348641">
    <property type="component" value="Unassembled WGS sequence"/>
</dbReference>
<evidence type="ECO:0000313" key="2">
    <source>
        <dbReference type="EMBL" id="MEE2050952.1"/>
    </source>
</evidence>
<accession>A0ABU7KQI1</accession>
<comment type="caution">
    <text evidence="2">The sequence shown here is derived from an EMBL/GenBank/DDBJ whole genome shotgun (WGS) entry which is preliminary data.</text>
</comment>
<evidence type="ECO:0000313" key="3">
    <source>
        <dbReference type="Proteomes" id="UP001348641"/>
    </source>
</evidence>
<gene>
    <name evidence="2" type="ORF">Q8A49_10655</name>
</gene>
<name>A0ABU7KQI1_9ACTN</name>
<protein>
    <submittedName>
        <fullName evidence="2">Uncharacterized protein</fullName>
    </submittedName>
</protein>
<proteinExistence type="predicted"/>
<feature type="region of interest" description="Disordered" evidence="1">
    <location>
        <begin position="1"/>
        <end position="21"/>
    </location>
</feature>
<reference evidence="2 3" key="1">
    <citation type="submission" date="2023-07" db="EMBL/GenBank/DDBJ databases">
        <authorList>
            <person name="Girao M."/>
            <person name="Carvalho M.F."/>
        </authorList>
    </citation>
    <scope>NUCLEOTIDE SEQUENCE [LARGE SCALE GENOMIC DNA]</scope>
    <source>
        <strain evidence="2 3">66/93</strain>
    </source>
</reference>
<feature type="compositionally biased region" description="Polar residues" evidence="1">
    <location>
        <begin position="1"/>
        <end position="11"/>
    </location>
</feature>